<name>Q9X3Z3_BACIU</name>
<sequence>MNYSEITDEFCVWSFRCIINGKCERKFFFYRYINCFSCCYHRCFYS</sequence>
<gene>
    <name evidence="1" type="primary">orf5</name>
</gene>
<organism evidence="1">
    <name type="scientific">Bacillus subtilis</name>
    <dbReference type="NCBI Taxonomy" id="1423"/>
    <lineage>
        <taxon>Bacteria</taxon>
        <taxon>Bacillati</taxon>
        <taxon>Bacillota</taxon>
        <taxon>Bacilli</taxon>
        <taxon>Bacillales</taxon>
        <taxon>Bacillaceae</taxon>
        <taxon>Bacillus</taxon>
    </lineage>
</organism>
<keyword evidence="1" id="KW-0614">Plasmid</keyword>
<dbReference type="AlphaFoldDB" id="Q9X3Z3"/>
<reference evidence="1" key="1">
    <citation type="journal article" date="1999" name="Plasmid">
        <title>Complete sequence of Bacillus subtilis plasmid p1414 and comparison with seven other plasmid types found in Russian soil isolates of Bacillus subtilis.</title>
        <authorList>
            <person name="Thorsted P.B."/>
            <person name="Thomas C.M."/>
            <person name="Poluektova E.U."/>
            <person name="Prozorov A.A."/>
        </authorList>
    </citation>
    <scope>NUCLEOTIDE SEQUENCE</scope>
    <source>
        <plasmid evidence="1">p1414</plasmid>
    </source>
</reference>
<evidence type="ECO:0000313" key="1">
    <source>
        <dbReference type="EMBL" id="AAD22618.1"/>
    </source>
</evidence>
<dbReference type="EMBL" id="AF091592">
    <property type="protein sequence ID" value="AAD22618.1"/>
    <property type="molecule type" value="Genomic_DNA"/>
</dbReference>
<protein>
    <submittedName>
        <fullName evidence="1">Uncharacterized protein</fullName>
    </submittedName>
</protein>
<geneLocation type="plasmid" evidence="1">
    <name>p1414</name>
</geneLocation>
<accession>Q9X3Z3</accession>
<proteinExistence type="predicted"/>